<dbReference type="Proteomes" id="UP000799750">
    <property type="component" value="Unassembled WGS sequence"/>
</dbReference>
<dbReference type="InterPro" id="IPR036291">
    <property type="entry name" value="NAD(P)-bd_dom_sf"/>
</dbReference>
<accession>A0A6A6Q8K3</accession>
<dbReference type="Gene3D" id="3.30.70.100">
    <property type="match status" value="1"/>
</dbReference>
<dbReference type="PANTHER" id="PTHR42901">
    <property type="entry name" value="ALCOHOL DEHYDROGENASE"/>
    <property type="match status" value="1"/>
</dbReference>
<keyword evidence="2" id="KW-0560">Oxidoreductase</keyword>
<organism evidence="3 4">
    <name type="scientific">Lophium mytilinum</name>
    <dbReference type="NCBI Taxonomy" id="390894"/>
    <lineage>
        <taxon>Eukaryota</taxon>
        <taxon>Fungi</taxon>
        <taxon>Dikarya</taxon>
        <taxon>Ascomycota</taxon>
        <taxon>Pezizomycotina</taxon>
        <taxon>Dothideomycetes</taxon>
        <taxon>Pleosporomycetidae</taxon>
        <taxon>Mytilinidiales</taxon>
        <taxon>Mytilinidiaceae</taxon>
        <taxon>Lophium</taxon>
    </lineage>
</organism>
<protein>
    <submittedName>
        <fullName evidence="3">NAD(P)-binding protein</fullName>
    </submittedName>
</protein>
<dbReference type="GO" id="GO:0016491">
    <property type="term" value="F:oxidoreductase activity"/>
    <property type="evidence" value="ECO:0007669"/>
    <property type="project" value="UniProtKB-KW"/>
</dbReference>
<dbReference type="AlphaFoldDB" id="A0A6A6Q8K3"/>
<dbReference type="Gene3D" id="3.40.50.720">
    <property type="entry name" value="NAD(P)-binding Rossmann-like Domain"/>
    <property type="match status" value="1"/>
</dbReference>
<keyword evidence="4" id="KW-1185">Reference proteome</keyword>
<evidence type="ECO:0000256" key="1">
    <source>
        <dbReference type="ARBA" id="ARBA00006484"/>
    </source>
</evidence>
<name>A0A6A6Q8K3_9PEZI</name>
<dbReference type="PRINTS" id="PR00081">
    <property type="entry name" value="GDHRDH"/>
</dbReference>
<evidence type="ECO:0000256" key="2">
    <source>
        <dbReference type="ARBA" id="ARBA00023002"/>
    </source>
</evidence>
<dbReference type="OrthoDB" id="1933717at2759"/>
<comment type="similarity">
    <text evidence="1">Belongs to the short-chain dehydrogenases/reductases (SDR) family.</text>
</comment>
<evidence type="ECO:0000313" key="3">
    <source>
        <dbReference type="EMBL" id="KAF2488334.1"/>
    </source>
</evidence>
<dbReference type="EMBL" id="MU004204">
    <property type="protein sequence ID" value="KAF2488334.1"/>
    <property type="molecule type" value="Genomic_DNA"/>
</dbReference>
<gene>
    <name evidence="3" type="ORF">BU16DRAFT_601391</name>
</gene>
<dbReference type="PANTHER" id="PTHR42901:SF1">
    <property type="entry name" value="ALCOHOL DEHYDROGENASE"/>
    <property type="match status" value="1"/>
</dbReference>
<sequence>MTSASSHLLPADYFVTTHQFTKTVHRDQYPSIDPASPKLSQKGKTVIVTGASQGIGKAIAIAFAKADAARIVLASRSSQKLEATKRELLKVNPKVDVLVLPTDTTSEESVNHLEETVKSSFGIPDVLVNGAGLWSGAATIIGESEPKEWWADFEVNVKGSYLMSRAFLRLVGSEREATIVNVNTWGMLTTGPVGTSYPISKLAMGRLSEAIPSAYSKVSSMNYHPGMIVTDMAESHPEVLHFCGDTVELAAGTAVYLASPQAQFLSGRYMSANWDVDDLEARKTEIIEGDLLKMDLKGEFGSATAATPFSTTVLYPAKEGAKFDMDYLISTHMPLAMTHWAQYGLKGYEVTQYAPIPGQKLLYSAQLIMKWDRFESVGIAMQAPGAKIM</sequence>
<evidence type="ECO:0000313" key="4">
    <source>
        <dbReference type="Proteomes" id="UP000799750"/>
    </source>
</evidence>
<dbReference type="CDD" id="cd05233">
    <property type="entry name" value="SDR_c"/>
    <property type="match status" value="1"/>
</dbReference>
<dbReference type="SUPFAM" id="SSF51735">
    <property type="entry name" value="NAD(P)-binding Rossmann-fold domains"/>
    <property type="match status" value="1"/>
</dbReference>
<dbReference type="InterPro" id="IPR011008">
    <property type="entry name" value="Dimeric_a/b-barrel"/>
</dbReference>
<reference evidence="3" key="1">
    <citation type="journal article" date="2020" name="Stud. Mycol.">
        <title>101 Dothideomycetes genomes: a test case for predicting lifestyles and emergence of pathogens.</title>
        <authorList>
            <person name="Haridas S."/>
            <person name="Albert R."/>
            <person name="Binder M."/>
            <person name="Bloem J."/>
            <person name="Labutti K."/>
            <person name="Salamov A."/>
            <person name="Andreopoulos B."/>
            <person name="Baker S."/>
            <person name="Barry K."/>
            <person name="Bills G."/>
            <person name="Bluhm B."/>
            <person name="Cannon C."/>
            <person name="Castanera R."/>
            <person name="Culley D."/>
            <person name="Daum C."/>
            <person name="Ezra D."/>
            <person name="Gonzalez J."/>
            <person name="Henrissat B."/>
            <person name="Kuo A."/>
            <person name="Liang C."/>
            <person name="Lipzen A."/>
            <person name="Lutzoni F."/>
            <person name="Magnuson J."/>
            <person name="Mondo S."/>
            <person name="Nolan M."/>
            <person name="Ohm R."/>
            <person name="Pangilinan J."/>
            <person name="Park H.-J."/>
            <person name="Ramirez L."/>
            <person name="Alfaro M."/>
            <person name="Sun H."/>
            <person name="Tritt A."/>
            <person name="Yoshinaga Y."/>
            <person name="Zwiers L.-H."/>
            <person name="Turgeon B."/>
            <person name="Goodwin S."/>
            <person name="Spatafora J."/>
            <person name="Crous P."/>
            <person name="Grigoriev I."/>
        </authorList>
    </citation>
    <scope>NUCLEOTIDE SEQUENCE</scope>
    <source>
        <strain evidence="3">CBS 269.34</strain>
    </source>
</reference>
<proteinExistence type="inferred from homology"/>
<dbReference type="InterPro" id="IPR002347">
    <property type="entry name" value="SDR_fam"/>
</dbReference>
<dbReference type="Pfam" id="PF00106">
    <property type="entry name" value="adh_short"/>
    <property type="match status" value="1"/>
</dbReference>
<dbReference type="SUPFAM" id="SSF54909">
    <property type="entry name" value="Dimeric alpha+beta barrel"/>
    <property type="match status" value="1"/>
</dbReference>